<protein>
    <submittedName>
        <fullName evidence="2">Uncharacterized protein</fullName>
    </submittedName>
</protein>
<evidence type="ECO:0000256" key="1">
    <source>
        <dbReference type="SAM" id="MobiDB-lite"/>
    </source>
</evidence>
<sequence length="243" mass="28096">MLKIKNYKQTLEYRIKSLDALKIICQNWCINDESDEYKEGVRQIIETSADWYEICRGLNVPTCDQYYKGIGAVQTLVSNLNDVVNQIKASLLAAKITRVYVHDTDNFVNKTEDSIGEMTLNEFQTKLNQKIRACSSKVSVRACELRKIMVYDKVITELNHDVKSMCKKFIENHRIPPKLLSVPPESVPAPTPAPIHKYNVNLNTSSYKDLDIDHQNIQAAGTKTRNKRRRTRNKKHNNSRRRQ</sequence>
<name>A0A6C0M4B3_9ZZZZ</name>
<proteinExistence type="predicted"/>
<organism evidence="2">
    <name type="scientific">viral metagenome</name>
    <dbReference type="NCBI Taxonomy" id="1070528"/>
    <lineage>
        <taxon>unclassified sequences</taxon>
        <taxon>metagenomes</taxon>
        <taxon>organismal metagenomes</taxon>
    </lineage>
</organism>
<dbReference type="EMBL" id="MN740631">
    <property type="protein sequence ID" value="QHU36791.1"/>
    <property type="molecule type" value="Genomic_DNA"/>
</dbReference>
<evidence type="ECO:0000313" key="2">
    <source>
        <dbReference type="EMBL" id="QHU36791.1"/>
    </source>
</evidence>
<feature type="region of interest" description="Disordered" evidence="1">
    <location>
        <begin position="218"/>
        <end position="243"/>
    </location>
</feature>
<feature type="compositionally biased region" description="Basic residues" evidence="1">
    <location>
        <begin position="224"/>
        <end position="243"/>
    </location>
</feature>
<accession>A0A6C0M4B3</accession>
<dbReference type="AlphaFoldDB" id="A0A6C0M4B3"/>
<reference evidence="2" key="1">
    <citation type="journal article" date="2020" name="Nature">
        <title>Giant virus diversity and host interactions through global metagenomics.</title>
        <authorList>
            <person name="Schulz F."/>
            <person name="Roux S."/>
            <person name="Paez-Espino D."/>
            <person name="Jungbluth S."/>
            <person name="Walsh D.A."/>
            <person name="Denef V.J."/>
            <person name="McMahon K.D."/>
            <person name="Konstantinidis K.T."/>
            <person name="Eloe-Fadrosh E.A."/>
            <person name="Kyrpides N.C."/>
            <person name="Woyke T."/>
        </authorList>
    </citation>
    <scope>NUCLEOTIDE SEQUENCE</scope>
    <source>
        <strain evidence="2">GVMAG-S-1035124-57</strain>
    </source>
</reference>